<evidence type="ECO:0000313" key="5">
    <source>
        <dbReference type="Proteomes" id="UP000198233"/>
    </source>
</evidence>
<dbReference type="KEGG" id="smav:CFF01_04630"/>
<keyword evidence="2" id="KW-0560">Oxidoreductase</keyword>
<dbReference type="SUPFAM" id="SSF51735">
    <property type="entry name" value="NAD(P)-binding Rossmann-fold domains"/>
    <property type="match status" value="1"/>
</dbReference>
<dbReference type="InterPro" id="IPR036291">
    <property type="entry name" value="NAD(P)-bd_dom_sf"/>
</dbReference>
<dbReference type="Proteomes" id="UP000198233">
    <property type="component" value="Chromosome"/>
</dbReference>
<dbReference type="Pfam" id="PF00106">
    <property type="entry name" value="adh_short"/>
    <property type="match status" value="1"/>
</dbReference>
<dbReference type="PANTHER" id="PTHR24320">
    <property type="entry name" value="RETINOL DEHYDROGENASE"/>
    <property type="match status" value="1"/>
</dbReference>
<evidence type="ECO:0000313" key="4">
    <source>
        <dbReference type="EMBL" id="ASJ95929.1"/>
    </source>
</evidence>
<organism evidence="4 5">
    <name type="scientific">Shewanella marisflavi</name>
    <dbReference type="NCBI Taxonomy" id="260364"/>
    <lineage>
        <taxon>Bacteria</taxon>
        <taxon>Pseudomonadati</taxon>
        <taxon>Pseudomonadota</taxon>
        <taxon>Gammaproteobacteria</taxon>
        <taxon>Alteromonadales</taxon>
        <taxon>Shewanellaceae</taxon>
        <taxon>Shewanella</taxon>
    </lineage>
</organism>
<dbReference type="AlphaFoldDB" id="A0AAC9TYN3"/>
<comment type="similarity">
    <text evidence="1 3">Belongs to the short-chain dehydrogenases/reductases (SDR) family.</text>
</comment>
<dbReference type="Gene3D" id="3.40.50.720">
    <property type="entry name" value="NAD(P)-binding Rossmann-like Domain"/>
    <property type="match status" value="1"/>
</dbReference>
<dbReference type="GO" id="GO:0016491">
    <property type="term" value="F:oxidoreductase activity"/>
    <property type="evidence" value="ECO:0007669"/>
    <property type="project" value="UniProtKB-KW"/>
</dbReference>
<evidence type="ECO:0000256" key="1">
    <source>
        <dbReference type="ARBA" id="ARBA00006484"/>
    </source>
</evidence>
<accession>A0AAC9TYN3</accession>
<dbReference type="PRINTS" id="PR00081">
    <property type="entry name" value="GDHRDH"/>
</dbReference>
<dbReference type="PANTHER" id="PTHR24320:SF148">
    <property type="entry name" value="NAD(P)-BINDING ROSSMANN-FOLD SUPERFAMILY PROTEIN"/>
    <property type="match status" value="1"/>
</dbReference>
<evidence type="ECO:0000256" key="2">
    <source>
        <dbReference type="ARBA" id="ARBA00023002"/>
    </source>
</evidence>
<proteinExistence type="inferred from homology"/>
<protein>
    <submittedName>
        <fullName evidence="4">Oxidoreductase</fullName>
    </submittedName>
</protein>
<dbReference type="PRINTS" id="PR00080">
    <property type="entry name" value="SDRFAMILY"/>
</dbReference>
<evidence type="ECO:0000256" key="3">
    <source>
        <dbReference type="RuleBase" id="RU000363"/>
    </source>
</evidence>
<dbReference type="InterPro" id="IPR002347">
    <property type="entry name" value="SDR_fam"/>
</dbReference>
<dbReference type="EMBL" id="CP022272">
    <property type="protein sequence ID" value="ASJ95929.1"/>
    <property type="molecule type" value="Genomic_DNA"/>
</dbReference>
<reference evidence="4 5" key="1">
    <citation type="submission" date="2017-06" db="EMBL/GenBank/DDBJ databases">
        <title>Complete genome sequence of Shewanella marisflavi EP1 associated with anaerobic 2,4-dinitrotoluene reduction and salt tolerance.</title>
        <authorList>
            <person name="Huang J."/>
        </authorList>
    </citation>
    <scope>NUCLEOTIDE SEQUENCE [LARGE SCALE GENOMIC DNA]</scope>
    <source>
        <strain evidence="4 5">EP1</strain>
    </source>
</reference>
<sequence length="272" mass="29315">MNRVIVITGSTDGIGLATAKLLAGQGYNLGIHGRNQAKLENTKSVLLGINDKIQIETFKADLSDLKQTLSLADSIKAHYGHIDTLINNAGVYSVPQTKSVDGLDVRYVVNVITPYLLTRALLKVMNDSSRVVNLSSAAQAPFEPHELCSVSLMPDGVVYAKSKLALTMWTRYVSKEFENSGPSIFAVNPASMLGSKMVRDAYGVNGGDLNIGAKVLVEASLGKSFTGKTGQYFDNDTAQFREPHPFAKDSKSGEVLITILNNLVAPFLAIQH</sequence>
<gene>
    <name evidence="4" type="ORF">CFF01_04630</name>
</gene>
<dbReference type="RefSeq" id="WP_088904034.1">
    <property type="nucleotide sequence ID" value="NZ_CP022272.1"/>
</dbReference>
<name>A0AAC9TYN3_9GAMM</name>